<dbReference type="WBParaSite" id="nRc.2.0.1.t12010-RA">
    <property type="protein sequence ID" value="nRc.2.0.1.t12010-RA"/>
    <property type="gene ID" value="nRc.2.0.1.g12010"/>
</dbReference>
<protein>
    <submittedName>
        <fullName evidence="3">Uncharacterized protein</fullName>
    </submittedName>
</protein>
<feature type="compositionally biased region" description="Basic and acidic residues" evidence="1">
    <location>
        <begin position="44"/>
        <end position="55"/>
    </location>
</feature>
<sequence>MPIHQQDNGVMLALPDGTNELKPFETELTAVAGVDNKAGNSRGKRSETLQDEKKPHQPKFIFFDLETCQDVEMTPNQWGPK</sequence>
<evidence type="ECO:0000313" key="2">
    <source>
        <dbReference type="Proteomes" id="UP000887565"/>
    </source>
</evidence>
<accession>A0A915ICV2</accession>
<dbReference type="AlphaFoldDB" id="A0A915ICV2"/>
<name>A0A915ICV2_ROMCU</name>
<feature type="region of interest" description="Disordered" evidence="1">
    <location>
        <begin position="34"/>
        <end position="56"/>
    </location>
</feature>
<reference evidence="3" key="1">
    <citation type="submission" date="2022-11" db="UniProtKB">
        <authorList>
            <consortium name="WormBaseParasite"/>
        </authorList>
    </citation>
    <scope>IDENTIFICATION</scope>
</reference>
<organism evidence="2 3">
    <name type="scientific">Romanomermis culicivorax</name>
    <name type="common">Nematode worm</name>
    <dbReference type="NCBI Taxonomy" id="13658"/>
    <lineage>
        <taxon>Eukaryota</taxon>
        <taxon>Metazoa</taxon>
        <taxon>Ecdysozoa</taxon>
        <taxon>Nematoda</taxon>
        <taxon>Enoplea</taxon>
        <taxon>Dorylaimia</taxon>
        <taxon>Mermithida</taxon>
        <taxon>Mermithoidea</taxon>
        <taxon>Mermithidae</taxon>
        <taxon>Romanomermis</taxon>
    </lineage>
</organism>
<keyword evidence="2" id="KW-1185">Reference proteome</keyword>
<evidence type="ECO:0000256" key="1">
    <source>
        <dbReference type="SAM" id="MobiDB-lite"/>
    </source>
</evidence>
<proteinExistence type="predicted"/>
<dbReference type="Proteomes" id="UP000887565">
    <property type="component" value="Unplaced"/>
</dbReference>
<evidence type="ECO:0000313" key="3">
    <source>
        <dbReference type="WBParaSite" id="nRc.2.0.1.t12010-RA"/>
    </source>
</evidence>